<evidence type="ECO:0000256" key="2">
    <source>
        <dbReference type="ARBA" id="ARBA00023163"/>
    </source>
</evidence>
<feature type="domain" description="HTH TFE/IIEalpha-type" evidence="5">
    <location>
        <begin position="1"/>
        <end position="52"/>
    </location>
</feature>
<reference evidence="7" key="1">
    <citation type="journal article" date="2014" name="Stand. Genomic Sci.">
        <title>Genome sequence of the exopolysaccharide-producing Salipiger mucosus type strain (DSM 16094(T)), a moderately halophilic member of the Roseobacter clade.</title>
        <authorList>
            <person name="Riedel T."/>
            <person name="Spring S."/>
            <person name="Fiebig A."/>
            <person name="Petersen J."/>
            <person name="Kyrpides N.C."/>
            <person name="Goker M."/>
            <person name="Klenk H.P."/>
        </authorList>
    </citation>
    <scope>NUCLEOTIDE SEQUENCE [LARGE SCALE GENOMIC DNA]</scope>
    <source>
        <strain evidence="7">DSM 16094</strain>
    </source>
</reference>
<dbReference type="PROSITE" id="PS50956">
    <property type="entry name" value="HTH_ASNC_2"/>
    <property type="match status" value="1"/>
</dbReference>
<dbReference type="GO" id="GO:0005829">
    <property type="term" value="C:cytosol"/>
    <property type="evidence" value="ECO:0007669"/>
    <property type="project" value="TreeGrafter"/>
</dbReference>
<name>S9Q8B9_9RHOB</name>
<dbReference type="InterPro" id="IPR001034">
    <property type="entry name" value="DeoR_HTH"/>
</dbReference>
<evidence type="ECO:0000259" key="4">
    <source>
        <dbReference type="PROSITE" id="PS51000"/>
    </source>
</evidence>
<keyword evidence="1" id="KW-0805">Transcription regulation</keyword>
<dbReference type="CDD" id="cd00090">
    <property type="entry name" value="HTH_ARSR"/>
    <property type="match status" value="1"/>
</dbReference>
<dbReference type="OrthoDB" id="8085200at2"/>
<comment type="caution">
    <text evidence="6">The sequence shown here is derived from an EMBL/GenBank/DDBJ whole genome shotgun (WGS) entry which is preliminary data.</text>
</comment>
<dbReference type="EMBL" id="APVH01000066">
    <property type="protein sequence ID" value="EPX75873.1"/>
    <property type="molecule type" value="Genomic_DNA"/>
</dbReference>
<dbReference type="GO" id="GO:0003700">
    <property type="term" value="F:DNA-binding transcription factor activity"/>
    <property type="evidence" value="ECO:0007669"/>
    <property type="project" value="InterPro"/>
</dbReference>
<keyword evidence="2" id="KW-0804">Transcription</keyword>
<dbReference type="SUPFAM" id="SSF46785">
    <property type="entry name" value="Winged helix' DNA-binding domain"/>
    <property type="match status" value="1"/>
</dbReference>
<dbReference type="InterPro" id="IPR000485">
    <property type="entry name" value="AsnC-type_HTH_dom"/>
</dbReference>
<evidence type="ECO:0000313" key="7">
    <source>
        <dbReference type="Proteomes" id="UP000015347"/>
    </source>
</evidence>
<dbReference type="HOGENOM" id="CLU_3084562_0_0_5"/>
<feature type="domain" description="HTH deoR-type" evidence="4">
    <location>
        <begin position="6"/>
        <end position="52"/>
    </location>
</feature>
<dbReference type="AlphaFoldDB" id="S9Q8B9"/>
<sequence>MTSSKLDWKDREILQCLMREGRISVDRLSELVGLSPTPVRRRLRQLEDDGLI</sequence>
<evidence type="ECO:0000259" key="3">
    <source>
        <dbReference type="PROSITE" id="PS50956"/>
    </source>
</evidence>
<dbReference type="PRINTS" id="PR00033">
    <property type="entry name" value="HTHASNC"/>
</dbReference>
<dbReference type="InterPro" id="IPR017919">
    <property type="entry name" value="TFIIE/TFIIEa_HTH"/>
</dbReference>
<evidence type="ECO:0000256" key="1">
    <source>
        <dbReference type="ARBA" id="ARBA00023015"/>
    </source>
</evidence>
<evidence type="ECO:0000313" key="6">
    <source>
        <dbReference type="EMBL" id="EPX75873.1"/>
    </source>
</evidence>
<dbReference type="Gene3D" id="1.10.10.10">
    <property type="entry name" value="Winged helix-like DNA-binding domain superfamily/Winged helix DNA-binding domain"/>
    <property type="match status" value="1"/>
</dbReference>
<dbReference type="PANTHER" id="PTHR30154:SF34">
    <property type="entry name" value="TRANSCRIPTIONAL REGULATOR AZLB"/>
    <property type="match status" value="1"/>
</dbReference>
<gene>
    <name evidence="6" type="ORF">Salmuc_03160</name>
</gene>
<dbReference type="InterPro" id="IPR011991">
    <property type="entry name" value="ArsR-like_HTH"/>
</dbReference>
<accession>S9Q8B9</accession>
<dbReference type="PROSITE" id="PS51000">
    <property type="entry name" value="HTH_DEOR_2"/>
    <property type="match status" value="1"/>
</dbReference>
<evidence type="ECO:0008006" key="8">
    <source>
        <dbReference type="Google" id="ProtNLM"/>
    </source>
</evidence>
<dbReference type="Pfam" id="PF13412">
    <property type="entry name" value="HTH_24"/>
    <property type="match status" value="1"/>
</dbReference>
<dbReference type="GO" id="GO:0043565">
    <property type="term" value="F:sequence-specific DNA binding"/>
    <property type="evidence" value="ECO:0007669"/>
    <property type="project" value="InterPro"/>
</dbReference>
<keyword evidence="7" id="KW-1185">Reference proteome</keyword>
<dbReference type="InterPro" id="IPR036388">
    <property type="entry name" value="WH-like_DNA-bd_sf"/>
</dbReference>
<feature type="domain" description="HTH asnC-type" evidence="3">
    <location>
        <begin position="6"/>
        <end position="52"/>
    </location>
</feature>
<dbReference type="InterPro" id="IPR036390">
    <property type="entry name" value="WH_DNA-bd_sf"/>
</dbReference>
<dbReference type="GO" id="GO:0043200">
    <property type="term" value="P:response to amino acid"/>
    <property type="evidence" value="ECO:0007669"/>
    <property type="project" value="TreeGrafter"/>
</dbReference>
<dbReference type="STRING" id="1123237.Salmuc_03160"/>
<proteinExistence type="predicted"/>
<dbReference type="Proteomes" id="UP000015347">
    <property type="component" value="Unassembled WGS sequence"/>
</dbReference>
<dbReference type="PROSITE" id="PS51344">
    <property type="entry name" value="HTH_TFE_IIE"/>
    <property type="match status" value="1"/>
</dbReference>
<dbReference type="PANTHER" id="PTHR30154">
    <property type="entry name" value="LEUCINE-RESPONSIVE REGULATORY PROTEIN"/>
    <property type="match status" value="1"/>
</dbReference>
<dbReference type="RefSeq" id="WP_020041174.1">
    <property type="nucleotide sequence ID" value="NZ_KE557287.1"/>
</dbReference>
<organism evidence="6 7">
    <name type="scientific">Salipiger mucosus DSM 16094</name>
    <dbReference type="NCBI Taxonomy" id="1123237"/>
    <lineage>
        <taxon>Bacteria</taxon>
        <taxon>Pseudomonadati</taxon>
        <taxon>Pseudomonadota</taxon>
        <taxon>Alphaproteobacteria</taxon>
        <taxon>Rhodobacterales</taxon>
        <taxon>Roseobacteraceae</taxon>
        <taxon>Salipiger</taxon>
    </lineage>
</organism>
<evidence type="ECO:0000259" key="5">
    <source>
        <dbReference type="PROSITE" id="PS51344"/>
    </source>
</evidence>
<protein>
    <recommendedName>
        <fullName evidence="8">Transcriptional regulator, AsnC family</fullName>
    </recommendedName>
</protein>